<evidence type="ECO:0000256" key="1">
    <source>
        <dbReference type="SAM" id="Phobius"/>
    </source>
</evidence>
<feature type="transmembrane region" description="Helical" evidence="1">
    <location>
        <begin position="157"/>
        <end position="177"/>
    </location>
</feature>
<keyword evidence="1" id="KW-0812">Transmembrane</keyword>
<dbReference type="Pfam" id="PF05940">
    <property type="entry name" value="NnrS"/>
    <property type="match status" value="1"/>
</dbReference>
<feature type="transmembrane region" description="Helical" evidence="1">
    <location>
        <begin position="341"/>
        <end position="360"/>
    </location>
</feature>
<dbReference type="RefSeq" id="WP_198874411.1">
    <property type="nucleotide sequence ID" value="NZ_JAEKMH010000001.1"/>
</dbReference>
<feature type="transmembrane region" description="Helical" evidence="1">
    <location>
        <begin position="101"/>
        <end position="120"/>
    </location>
</feature>
<keyword evidence="1" id="KW-0472">Membrane</keyword>
<feature type="transmembrane region" description="Helical" evidence="1">
    <location>
        <begin position="372"/>
        <end position="391"/>
    </location>
</feature>
<feature type="transmembrane region" description="Helical" evidence="1">
    <location>
        <begin position="126"/>
        <end position="145"/>
    </location>
</feature>
<keyword evidence="3" id="KW-1185">Reference proteome</keyword>
<feature type="transmembrane region" description="Helical" evidence="1">
    <location>
        <begin position="251"/>
        <end position="269"/>
    </location>
</feature>
<feature type="transmembrane region" description="Helical" evidence="1">
    <location>
        <begin position="189"/>
        <end position="207"/>
    </location>
</feature>
<dbReference type="InterPro" id="IPR010266">
    <property type="entry name" value="NnrS"/>
</dbReference>
<keyword evidence="1" id="KW-1133">Transmembrane helix</keyword>
<feature type="transmembrane region" description="Helical" evidence="1">
    <location>
        <begin position="281"/>
        <end position="304"/>
    </location>
</feature>
<dbReference type="EMBL" id="JAEKMH010000001">
    <property type="protein sequence ID" value="MBJ3783158.1"/>
    <property type="molecule type" value="Genomic_DNA"/>
</dbReference>
<dbReference type="Proteomes" id="UP000602124">
    <property type="component" value="Unassembled WGS sequence"/>
</dbReference>
<gene>
    <name evidence="2" type="ORF">JEQ47_00380</name>
</gene>
<dbReference type="AlphaFoldDB" id="A0A934IM21"/>
<reference evidence="2" key="1">
    <citation type="submission" date="2020-12" db="EMBL/GenBank/DDBJ databases">
        <title>Devosia sp. MSA67 isolated from Mo River.</title>
        <authorList>
            <person name="Ma F."/>
            <person name="Zi Z."/>
        </authorList>
    </citation>
    <scope>NUCLEOTIDE SEQUENCE</scope>
    <source>
        <strain evidence="2">MSA67</strain>
    </source>
</reference>
<feature type="transmembrane region" description="Helical" evidence="1">
    <location>
        <begin position="228"/>
        <end position="245"/>
    </location>
</feature>
<evidence type="ECO:0000313" key="2">
    <source>
        <dbReference type="EMBL" id="MBJ3783158.1"/>
    </source>
</evidence>
<proteinExistence type="predicted"/>
<sequence>MANETDAHPIKRKPVPRGIAHTGPVILAYGFRPFFLGAGIWAVLAMALWIGALVHGLPIGGPYGGPAWHAHEMLFGYTSAALAGFLLTAIPNWTGRLPVSGAPLAALVLVWLAGRLALIVPDAIGLVWTIALDTAFLPLLFAICLREVVAGKKWRDLKVLAGVLALGAANGGFHALVLTQGDPALASRLAVSAYVMLIGIIGGRVVPSFTRNWLAKRHLTNLPASYDRLDTAALLVALVALAFWVALPEHWATSLFCIIAAGLHAARLHRWKGWQTGEERLVLVLHLAYAALPLGFVAVALVPFGLLDPAGALHVFTVGAIGLMTLAIMSRATRGHTGMPLTAPPLTAISYGFLVVGAIFRPAAMLLPDHYMTLVSLSGLCWMLAFVLYLWEYAPALVIRRKPRPD</sequence>
<organism evidence="2 3">
    <name type="scientific">Devosia sediminis</name>
    <dbReference type="NCBI Taxonomy" id="2798801"/>
    <lineage>
        <taxon>Bacteria</taxon>
        <taxon>Pseudomonadati</taxon>
        <taxon>Pseudomonadota</taxon>
        <taxon>Alphaproteobacteria</taxon>
        <taxon>Hyphomicrobiales</taxon>
        <taxon>Devosiaceae</taxon>
        <taxon>Devosia</taxon>
    </lineage>
</organism>
<protein>
    <submittedName>
        <fullName evidence="2">NnrS family protein</fullName>
    </submittedName>
</protein>
<comment type="caution">
    <text evidence="2">The sequence shown here is derived from an EMBL/GenBank/DDBJ whole genome shotgun (WGS) entry which is preliminary data.</text>
</comment>
<feature type="transmembrane region" description="Helical" evidence="1">
    <location>
        <begin position="310"/>
        <end position="329"/>
    </location>
</feature>
<feature type="transmembrane region" description="Helical" evidence="1">
    <location>
        <begin position="34"/>
        <end position="54"/>
    </location>
</feature>
<name>A0A934IM21_9HYPH</name>
<feature type="transmembrane region" description="Helical" evidence="1">
    <location>
        <begin position="74"/>
        <end position="94"/>
    </location>
</feature>
<accession>A0A934IM21</accession>
<evidence type="ECO:0000313" key="3">
    <source>
        <dbReference type="Proteomes" id="UP000602124"/>
    </source>
</evidence>